<accession>A6KKK5</accession>
<dbReference type="AlphaFoldDB" id="A6KKK5"/>
<evidence type="ECO:0000313" key="3">
    <source>
        <dbReference type="Proteomes" id="UP000234681"/>
    </source>
</evidence>
<sequence>MEIPARSGKRGQPDEMVPGNRPVKEGHVRENG</sequence>
<evidence type="ECO:0000256" key="1">
    <source>
        <dbReference type="SAM" id="MobiDB-lite"/>
    </source>
</evidence>
<feature type="region of interest" description="Disordered" evidence="1">
    <location>
        <begin position="1"/>
        <end position="32"/>
    </location>
</feature>
<dbReference type="Proteomes" id="UP000234681">
    <property type="component" value="Chromosome 15"/>
</dbReference>
<dbReference type="EMBL" id="CH474061">
    <property type="protein sequence ID" value="EDL86199.1"/>
    <property type="molecule type" value="Genomic_DNA"/>
</dbReference>
<feature type="non-terminal residue" evidence="2">
    <location>
        <position position="32"/>
    </location>
</feature>
<protein>
    <submittedName>
        <fullName evidence="2">RCG41871</fullName>
    </submittedName>
</protein>
<name>A6KKK5_RAT</name>
<proteinExistence type="predicted"/>
<evidence type="ECO:0000313" key="2">
    <source>
        <dbReference type="EMBL" id="EDL86199.1"/>
    </source>
</evidence>
<feature type="compositionally biased region" description="Basic and acidic residues" evidence="1">
    <location>
        <begin position="22"/>
        <end position="32"/>
    </location>
</feature>
<organism evidence="2 3">
    <name type="scientific">Rattus norvegicus</name>
    <name type="common">Rat</name>
    <dbReference type="NCBI Taxonomy" id="10116"/>
    <lineage>
        <taxon>Eukaryota</taxon>
        <taxon>Metazoa</taxon>
        <taxon>Chordata</taxon>
        <taxon>Craniata</taxon>
        <taxon>Vertebrata</taxon>
        <taxon>Euteleostomi</taxon>
        <taxon>Mammalia</taxon>
        <taxon>Eutheria</taxon>
        <taxon>Euarchontoglires</taxon>
        <taxon>Glires</taxon>
        <taxon>Rodentia</taxon>
        <taxon>Myomorpha</taxon>
        <taxon>Muroidea</taxon>
        <taxon>Muridae</taxon>
        <taxon>Murinae</taxon>
        <taxon>Rattus</taxon>
    </lineage>
</organism>
<reference evidence="2 3" key="1">
    <citation type="submission" date="2005-07" db="EMBL/GenBank/DDBJ databases">
        <authorList>
            <person name="Mural R.J."/>
            <person name="Li P.W."/>
            <person name="Adams M.D."/>
            <person name="Amanatides P.G."/>
            <person name="Baden-Tillson H."/>
            <person name="Barnstead M."/>
            <person name="Chin S.H."/>
            <person name="Dew I."/>
            <person name="Evans C.A."/>
            <person name="Ferriera S."/>
            <person name="Flanigan M."/>
            <person name="Fosler C."/>
            <person name="Glodek A."/>
            <person name="Gu Z."/>
            <person name="Holt R.A."/>
            <person name="Jennings D."/>
            <person name="Kraft C.L."/>
            <person name="Lu F."/>
            <person name="Nguyen T."/>
            <person name="Nusskern D.R."/>
            <person name="Pfannkoch C.M."/>
            <person name="Sitter C."/>
            <person name="Sutton G.G."/>
            <person name="Venter J.C."/>
            <person name="Wang Z."/>
            <person name="Woodage T."/>
            <person name="Zheng X.H."/>
            <person name="Zhong F."/>
        </authorList>
    </citation>
    <scope>NUCLEOTIDE SEQUENCE [LARGE SCALE GENOMIC DNA]</scope>
    <source>
        <strain>BN</strain>
        <strain evidence="3">Sprague-Dawley</strain>
    </source>
</reference>
<gene>
    <name evidence="2" type="ORF">rCG_41871</name>
</gene>